<dbReference type="EMBL" id="JAXOJX010000013">
    <property type="protein sequence ID" value="MDZ5456994.1"/>
    <property type="molecule type" value="Genomic_DNA"/>
</dbReference>
<evidence type="ECO:0000256" key="1">
    <source>
        <dbReference type="SAM" id="MobiDB-lite"/>
    </source>
</evidence>
<evidence type="ECO:0000313" key="5">
    <source>
        <dbReference type="Proteomes" id="UP001293718"/>
    </source>
</evidence>
<dbReference type="SUPFAM" id="SSF88874">
    <property type="entry name" value="Receptor-binding domain of short tail fibre protein gp12"/>
    <property type="match status" value="2"/>
</dbReference>
<feature type="domain" description="Phage tail fibre protein N-terminal" evidence="3">
    <location>
        <begin position="2"/>
        <end position="147"/>
    </location>
</feature>
<sequence length="542" mass="56103">MTYRTIHTSYGLRRQAAAEAAGVAINLTHMAIGDGGGVDVTPNEAQTQLVREVYRAPVNRVYQLPNDPSTYVAELVLPANVGGFVMREAGLFDADGGLFLVGNLPTTVKPTAADGAFSDAGVRLLFKASNASVVTLQLDPAVALATHSWVTNNITAAALLPGGTTGQILKKVSNEDGDTEWGDASTANVVVDVIEEKQSLVNGQTLVTLNECTTRGLVVYVDGLRVPDDEWTKHATDPTKFTFNTPMVGAHELIAAQNEPVGDAPAPLERSRNLSDLQSAATARANLDVFSRSEARQMAPAGLVAHFARSSAPAGWLKANGAAVSRTAYADLFAAIGTTYGAGDGFNTFRLPDLRGEFLRGLDDGRGVDPLRALGSAQSDANRSHNHSATTASSGSHNHNATAANSGGHAHNASASSAGTHSHTATASDVGDHQHDSAWGEHPNSGTAPFGSSGRANGYGSNSTDTDNPGWLTSGAGGHGHSVTVDQSGAHTHAISVPEAGAHTHTLNVANAGAHTHTITVSAVGEAESRPRNVAMLACIKY</sequence>
<name>A0ABU5ID15_9BURK</name>
<dbReference type="InterPro" id="IPR022225">
    <property type="entry name" value="Phage_tail_fibre_N"/>
</dbReference>
<dbReference type="Proteomes" id="UP001293718">
    <property type="component" value="Unassembled WGS sequence"/>
</dbReference>
<dbReference type="Pfam" id="PF12571">
    <property type="entry name" value="Phage_tail_fib"/>
    <property type="match status" value="1"/>
</dbReference>
<reference evidence="4 5" key="1">
    <citation type="submission" date="2023-11" db="EMBL/GenBank/DDBJ databases">
        <title>Draft genome of Azohydromonas lata strain H1 (DSM1123), a polyhydroxyalkanoate producer.</title>
        <authorList>
            <person name="Traversa D."/>
            <person name="D'Addabbo P."/>
            <person name="Pazzani C."/>
            <person name="Manzari C."/>
            <person name="Chiara M."/>
            <person name="Scrascia M."/>
        </authorList>
    </citation>
    <scope>NUCLEOTIDE SEQUENCE [LARGE SCALE GENOMIC DNA]</scope>
    <source>
        <strain evidence="4 5">H1</strain>
    </source>
</reference>
<feature type="domain" description="Phage tail collar" evidence="2">
    <location>
        <begin position="303"/>
        <end position="359"/>
    </location>
</feature>
<gene>
    <name evidence="4" type="ORF">SM757_10480</name>
</gene>
<dbReference type="InterPro" id="IPR037053">
    <property type="entry name" value="Phage_tail_collar_dom_sf"/>
</dbReference>
<protein>
    <submittedName>
        <fullName evidence="4">Phage tail protein</fullName>
    </submittedName>
</protein>
<dbReference type="InterPro" id="IPR011083">
    <property type="entry name" value="Phage_tail_collar_dom"/>
</dbReference>
<dbReference type="Pfam" id="PF07484">
    <property type="entry name" value="Collar"/>
    <property type="match status" value="1"/>
</dbReference>
<dbReference type="Gene3D" id="3.90.1340.10">
    <property type="entry name" value="Phage tail collar domain"/>
    <property type="match status" value="1"/>
</dbReference>
<feature type="compositionally biased region" description="Low complexity" evidence="1">
    <location>
        <begin position="392"/>
        <end position="428"/>
    </location>
</feature>
<accession>A0ABU5ID15</accession>
<dbReference type="PANTHER" id="PTHR35191:SF1">
    <property type="entry name" value="PROPHAGE SIDE TAIL FIBER PROTEIN HOMOLOG STFQ-RELATED"/>
    <property type="match status" value="1"/>
</dbReference>
<evidence type="ECO:0000313" key="4">
    <source>
        <dbReference type="EMBL" id="MDZ5456994.1"/>
    </source>
</evidence>
<feature type="compositionally biased region" description="Polar residues" evidence="1">
    <location>
        <begin position="376"/>
        <end position="391"/>
    </location>
</feature>
<proteinExistence type="predicted"/>
<feature type="compositionally biased region" description="Basic and acidic residues" evidence="1">
    <location>
        <begin position="430"/>
        <end position="439"/>
    </location>
</feature>
<dbReference type="PANTHER" id="PTHR35191">
    <property type="entry name" value="PROPHAGE SIDE TAIL FIBER PROTEIN HOMOLOG STFQ-RELATED"/>
    <property type="match status" value="1"/>
</dbReference>
<organism evidence="4 5">
    <name type="scientific">Azohydromonas lata</name>
    <dbReference type="NCBI Taxonomy" id="45677"/>
    <lineage>
        <taxon>Bacteria</taxon>
        <taxon>Pseudomonadati</taxon>
        <taxon>Pseudomonadota</taxon>
        <taxon>Betaproteobacteria</taxon>
        <taxon>Burkholderiales</taxon>
        <taxon>Sphaerotilaceae</taxon>
        <taxon>Azohydromonas</taxon>
    </lineage>
</organism>
<evidence type="ECO:0000259" key="2">
    <source>
        <dbReference type="Pfam" id="PF07484"/>
    </source>
</evidence>
<dbReference type="InterPro" id="IPR051934">
    <property type="entry name" value="Phage_Tail_Fiber_Structural"/>
</dbReference>
<comment type="caution">
    <text evidence="4">The sequence shown here is derived from an EMBL/GenBank/DDBJ whole genome shotgun (WGS) entry which is preliminary data.</text>
</comment>
<dbReference type="RefSeq" id="WP_322465458.1">
    <property type="nucleotide sequence ID" value="NZ_JAXOJX010000013.1"/>
</dbReference>
<feature type="region of interest" description="Disordered" evidence="1">
    <location>
        <begin position="370"/>
        <end position="486"/>
    </location>
</feature>
<keyword evidence="5" id="KW-1185">Reference proteome</keyword>
<evidence type="ECO:0000259" key="3">
    <source>
        <dbReference type="Pfam" id="PF12571"/>
    </source>
</evidence>